<dbReference type="Pfam" id="PF00493">
    <property type="entry name" value="MCM"/>
    <property type="match status" value="1"/>
</dbReference>
<evidence type="ECO:0000256" key="3">
    <source>
        <dbReference type="ARBA" id="ARBA00022741"/>
    </source>
</evidence>
<dbReference type="GO" id="GO:0031261">
    <property type="term" value="C:DNA replication preinitiation complex"/>
    <property type="evidence" value="ECO:0007669"/>
    <property type="project" value="UniProtKB-ARBA"/>
</dbReference>
<comment type="subcellular location">
    <subcellularLocation>
        <location evidence="1">Nucleus</location>
    </subcellularLocation>
</comment>
<comment type="similarity">
    <text evidence="2 7">Belongs to the MCM family.</text>
</comment>
<sequence>MSNINQNSSKFALDYEPEISNVLQNTFVSRVSDKNDEKNQEPVISFNDLTENNIGKKVSIRGLVTHASGIKLLTSEVSFKCIECQNIQILGYNNGGRYYYFPLKCKSLGCKSKRFTPIIPTTEFSEKDENDTFSYLNKFRMQEVWNESENENGLPKVIDCEFRNNLVDKVKPGDFVAVKGKLQVHEISETNDNNKGNSMMHHLYIDTMDVKKVSIYDQYIGTASTEENMFSLRDLYNIKQVTITSHDLFKRIVNSYCSPVYGHELIKAGILLSIFGKDDNGAIHILLVGDPGTDKIELLLAVNSISPNTVFTPINRGDEFSILPTLKYDRYFNEWILEAGSLALSNKGICRIDDFEKIGKFDAFAETIDRKSFPVGKYGVRCSLKTQTNIIASANPIDGHYNKSKTLSENLKISNALLSNFDLVFLLLDAPDEEMDRYLSERVMTVHSGLYPEDESQRYVPAINRNQMTDIPLSERLKYGLDDENMEILPIELLKKYVAYAHKYVHPRLSEEARLMIKLFYINMGHKYLSMCETNITIRQLESLIRLAQARARMELRDIVTCSDVEDVAEIVEFCLFRIQRDEFGNSRSRKGRKLGMQNEARRFLGELQKQENAKGSDIFTMQEMQQIATDYKIQCDNFQGFIDYLNEQSLLLKKGPGTFQLRT</sequence>
<dbReference type="InterPro" id="IPR056875">
    <property type="entry name" value="MCM8/REC_WHD"/>
</dbReference>
<gene>
    <name evidence="9" type="ORF">C1645_875758</name>
</gene>
<dbReference type="InterPro" id="IPR041562">
    <property type="entry name" value="MCM_lid"/>
</dbReference>
<dbReference type="AlphaFoldDB" id="A0A397T218"/>
<evidence type="ECO:0000256" key="6">
    <source>
        <dbReference type="ARBA" id="ARBA00023242"/>
    </source>
</evidence>
<keyword evidence="10" id="KW-1185">Reference proteome</keyword>
<proteinExistence type="inferred from homology"/>
<evidence type="ECO:0000313" key="9">
    <source>
        <dbReference type="EMBL" id="RIA90936.1"/>
    </source>
</evidence>
<dbReference type="Gene3D" id="2.40.50.140">
    <property type="entry name" value="Nucleic acid-binding proteins"/>
    <property type="match status" value="1"/>
</dbReference>
<dbReference type="InterPro" id="IPR031327">
    <property type="entry name" value="MCM"/>
</dbReference>
<evidence type="ECO:0000256" key="2">
    <source>
        <dbReference type="ARBA" id="ARBA00008010"/>
    </source>
</evidence>
<dbReference type="InterPro" id="IPR012340">
    <property type="entry name" value="NA-bd_OB-fold"/>
</dbReference>
<keyword evidence="5 7" id="KW-0238">DNA-binding</keyword>
<keyword evidence="6" id="KW-0539">Nucleus</keyword>
<evidence type="ECO:0000259" key="8">
    <source>
        <dbReference type="PROSITE" id="PS50051"/>
    </source>
</evidence>
<dbReference type="STRING" id="658196.A0A397T218"/>
<evidence type="ECO:0000256" key="5">
    <source>
        <dbReference type="ARBA" id="ARBA00023125"/>
    </source>
</evidence>
<dbReference type="PRINTS" id="PR01657">
    <property type="entry name" value="MCMFAMILY"/>
</dbReference>
<dbReference type="PANTHER" id="PTHR11630">
    <property type="entry name" value="DNA REPLICATION LICENSING FACTOR MCM FAMILY MEMBER"/>
    <property type="match status" value="1"/>
</dbReference>
<dbReference type="CDD" id="cd22247">
    <property type="entry name" value="MCM8_WHD"/>
    <property type="match status" value="1"/>
</dbReference>
<organism evidence="9 10">
    <name type="scientific">Glomus cerebriforme</name>
    <dbReference type="NCBI Taxonomy" id="658196"/>
    <lineage>
        <taxon>Eukaryota</taxon>
        <taxon>Fungi</taxon>
        <taxon>Fungi incertae sedis</taxon>
        <taxon>Mucoromycota</taxon>
        <taxon>Glomeromycotina</taxon>
        <taxon>Glomeromycetes</taxon>
        <taxon>Glomerales</taxon>
        <taxon>Glomeraceae</taxon>
        <taxon>Glomus</taxon>
    </lineage>
</organism>
<protein>
    <submittedName>
        <fullName evidence="9">MCM2/3/5 family-domain-containing protein</fullName>
    </submittedName>
</protein>
<dbReference type="Pfam" id="PF17207">
    <property type="entry name" value="MCM_OB"/>
    <property type="match status" value="1"/>
</dbReference>
<dbReference type="GO" id="GO:0003697">
    <property type="term" value="F:single-stranded DNA binding"/>
    <property type="evidence" value="ECO:0007669"/>
    <property type="project" value="TreeGrafter"/>
</dbReference>
<dbReference type="InterPro" id="IPR033762">
    <property type="entry name" value="MCM_OB"/>
</dbReference>
<dbReference type="PROSITE" id="PS50051">
    <property type="entry name" value="MCM_2"/>
    <property type="match status" value="1"/>
</dbReference>
<dbReference type="OrthoDB" id="7462577at2759"/>
<reference evidence="9 10" key="1">
    <citation type="submission" date="2018-06" db="EMBL/GenBank/DDBJ databases">
        <title>Comparative genomics reveals the genomic features of Rhizophagus irregularis, R. cerebriforme, R. diaphanum and Gigaspora rosea, and their symbiotic lifestyle signature.</title>
        <authorList>
            <person name="Morin E."/>
            <person name="San Clemente H."/>
            <person name="Chen E.C.H."/>
            <person name="De La Providencia I."/>
            <person name="Hainaut M."/>
            <person name="Kuo A."/>
            <person name="Kohler A."/>
            <person name="Murat C."/>
            <person name="Tang N."/>
            <person name="Roy S."/>
            <person name="Loubradou J."/>
            <person name="Henrissat B."/>
            <person name="Grigoriev I.V."/>
            <person name="Corradi N."/>
            <person name="Roux C."/>
            <person name="Martin F.M."/>
        </authorList>
    </citation>
    <scope>NUCLEOTIDE SEQUENCE [LARGE SCALE GENOMIC DNA]</scope>
    <source>
        <strain evidence="9 10">DAOM 227022</strain>
    </source>
</reference>
<evidence type="ECO:0000256" key="7">
    <source>
        <dbReference type="RuleBase" id="RU004070"/>
    </source>
</evidence>
<dbReference type="Proteomes" id="UP000265703">
    <property type="component" value="Unassembled WGS sequence"/>
</dbReference>
<dbReference type="Pfam" id="PF25051">
    <property type="entry name" value="WHD_MCM8"/>
    <property type="match status" value="1"/>
</dbReference>
<dbReference type="InterPro" id="IPR001208">
    <property type="entry name" value="MCM_dom"/>
</dbReference>
<dbReference type="GO" id="GO:0017116">
    <property type="term" value="F:single-stranded DNA helicase activity"/>
    <property type="evidence" value="ECO:0007669"/>
    <property type="project" value="TreeGrafter"/>
</dbReference>
<dbReference type="Pfam" id="PF17855">
    <property type="entry name" value="MCM_lid"/>
    <property type="match status" value="1"/>
</dbReference>
<evidence type="ECO:0000256" key="1">
    <source>
        <dbReference type="ARBA" id="ARBA00004123"/>
    </source>
</evidence>
<dbReference type="GO" id="GO:0006310">
    <property type="term" value="P:DNA recombination"/>
    <property type="evidence" value="ECO:0007669"/>
    <property type="project" value="UniProtKB-ARBA"/>
</dbReference>
<feature type="domain" description="MCM C-terminal AAA(+) ATPase" evidence="8">
    <location>
        <begin position="248"/>
        <end position="443"/>
    </location>
</feature>
<dbReference type="Gene3D" id="3.40.50.300">
    <property type="entry name" value="P-loop containing nucleotide triphosphate hydrolases"/>
    <property type="match status" value="1"/>
</dbReference>
<evidence type="ECO:0000313" key="10">
    <source>
        <dbReference type="Proteomes" id="UP000265703"/>
    </source>
</evidence>
<dbReference type="SUPFAM" id="SSF50249">
    <property type="entry name" value="Nucleic acid-binding proteins"/>
    <property type="match status" value="1"/>
</dbReference>
<name>A0A397T218_9GLOM</name>
<dbReference type="EMBL" id="QKYT01000166">
    <property type="protein sequence ID" value="RIA90936.1"/>
    <property type="molecule type" value="Genomic_DNA"/>
</dbReference>
<dbReference type="GO" id="GO:0042555">
    <property type="term" value="C:MCM complex"/>
    <property type="evidence" value="ECO:0007669"/>
    <property type="project" value="UniProtKB-ARBA"/>
</dbReference>
<dbReference type="GO" id="GO:0005656">
    <property type="term" value="C:nuclear pre-replicative complex"/>
    <property type="evidence" value="ECO:0007669"/>
    <property type="project" value="UniProtKB-ARBA"/>
</dbReference>
<dbReference type="GO" id="GO:0005524">
    <property type="term" value="F:ATP binding"/>
    <property type="evidence" value="ECO:0007669"/>
    <property type="project" value="UniProtKB-KW"/>
</dbReference>
<dbReference type="SUPFAM" id="SSF52540">
    <property type="entry name" value="P-loop containing nucleoside triphosphate hydrolases"/>
    <property type="match status" value="1"/>
</dbReference>
<evidence type="ECO:0000256" key="4">
    <source>
        <dbReference type="ARBA" id="ARBA00022840"/>
    </source>
</evidence>
<accession>A0A397T218</accession>
<keyword evidence="4 7" id="KW-0067">ATP-binding</keyword>
<dbReference type="InterPro" id="IPR027417">
    <property type="entry name" value="P-loop_NTPase"/>
</dbReference>
<dbReference type="GO" id="GO:0006279">
    <property type="term" value="P:premeiotic DNA replication"/>
    <property type="evidence" value="ECO:0007669"/>
    <property type="project" value="UniProtKB-ARBA"/>
</dbReference>
<dbReference type="PANTHER" id="PTHR11630:SF47">
    <property type="entry name" value="DNA HELICASE MCM8"/>
    <property type="match status" value="1"/>
</dbReference>
<keyword evidence="3 7" id="KW-0547">Nucleotide-binding</keyword>
<dbReference type="Gene3D" id="2.20.28.10">
    <property type="match status" value="1"/>
</dbReference>
<comment type="caution">
    <text evidence="9">The sequence shown here is derived from an EMBL/GenBank/DDBJ whole genome shotgun (WGS) entry which is preliminary data.</text>
</comment>
<dbReference type="GO" id="GO:0043596">
    <property type="term" value="C:nuclear replication fork"/>
    <property type="evidence" value="ECO:0007669"/>
    <property type="project" value="UniProtKB-ARBA"/>
</dbReference>
<dbReference type="SMART" id="SM00350">
    <property type="entry name" value="MCM"/>
    <property type="match status" value="1"/>
</dbReference>